<dbReference type="InterPro" id="IPR002110">
    <property type="entry name" value="Ankyrin_rpt"/>
</dbReference>
<proteinExistence type="predicted"/>
<protein>
    <submittedName>
        <fullName evidence="1">Uncharacterized protein</fullName>
    </submittedName>
</protein>
<dbReference type="InParanoid" id="A0A1X7SUV1"/>
<dbReference type="Gene3D" id="1.25.40.20">
    <property type="entry name" value="Ankyrin repeat-containing domain"/>
    <property type="match status" value="1"/>
</dbReference>
<dbReference type="EnsemblMetazoa" id="Aqu2.1.05929_001">
    <property type="protein sequence ID" value="Aqu2.1.05929_001"/>
    <property type="gene ID" value="Aqu2.1.05929"/>
</dbReference>
<dbReference type="Pfam" id="PF12796">
    <property type="entry name" value="Ank_2"/>
    <property type="match status" value="1"/>
</dbReference>
<evidence type="ECO:0000313" key="1">
    <source>
        <dbReference type="EnsemblMetazoa" id="Aqu2.1.05929_001"/>
    </source>
</evidence>
<dbReference type="AlphaFoldDB" id="A0A1X7SUV1"/>
<accession>A0A1X7SUV1</accession>
<organism evidence="1">
    <name type="scientific">Amphimedon queenslandica</name>
    <name type="common">Sponge</name>
    <dbReference type="NCBI Taxonomy" id="400682"/>
    <lineage>
        <taxon>Eukaryota</taxon>
        <taxon>Metazoa</taxon>
        <taxon>Porifera</taxon>
        <taxon>Demospongiae</taxon>
        <taxon>Heteroscleromorpha</taxon>
        <taxon>Haplosclerida</taxon>
        <taxon>Niphatidae</taxon>
        <taxon>Amphimedon</taxon>
    </lineage>
</organism>
<dbReference type="InterPro" id="IPR036770">
    <property type="entry name" value="Ankyrin_rpt-contain_sf"/>
</dbReference>
<sequence length="54" mass="5918">LLLNNGANRSTLNNSGETALAVAARKGYDNIVQLLSEEPHQNITTHRSIFDLLI</sequence>
<dbReference type="SUPFAM" id="SSF48403">
    <property type="entry name" value="Ankyrin repeat"/>
    <property type="match status" value="1"/>
</dbReference>
<reference evidence="1" key="1">
    <citation type="submission" date="2017-05" db="UniProtKB">
        <authorList>
            <consortium name="EnsemblMetazoa"/>
        </authorList>
    </citation>
    <scope>IDENTIFICATION</scope>
</reference>
<name>A0A1X7SUV1_AMPQE</name>